<keyword evidence="2" id="KW-0229">DNA integration</keyword>
<reference evidence="6 7" key="1">
    <citation type="journal article" date="2014" name="Antonie Van Leeuwenhoek">
        <title>Hyphomonas beringensis sp. nov. and Hyphomonas chukchiensis sp. nov., isolated from surface seawater of the Bering Sea and Chukchi Sea.</title>
        <authorList>
            <person name="Li C."/>
            <person name="Lai Q."/>
            <person name="Li G."/>
            <person name="Dong C."/>
            <person name="Wang J."/>
            <person name="Liao Y."/>
            <person name="Shao Z."/>
        </authorList>
    </citation>
    <scope>NUCLEOTIDE SEQUENCE [LARGE SCALE GENOMIC DNA]</scope>
    <source>
        <strain evidence="6 7">PS728</strain>
    </source>
</reference>
<protein>
    <submittedName>
        <fullName evidence="6">Integrase</fullName>
    </submittedName>
</protein>
<dbReference type="InterPro" id="IPR013762">
    <property type="entry name" value="Integrase-like_cat_sf"/>
</dbReference>
<evidence type="ECO:0000256" key="4">
    <source>
        <dbReference type="ARBA" id="ARBA00023172"/>
    </source>
</evidence>
<dbReference type="Gene3D" id="1.10.443.10">
    <property type="entry name" value="Intergrase catalytic core"/>
    <property type="match status" value="1"/>
</dbReference>
<keyword evidence="7" id="KW-1185">Reference proteome</keyword>
<dbReference type="STRING" id="1280954.HPO_18395"/>
<dbReference type="PROSITE" id="PS51898">
    <property type="entry name" value="TYR_RECOMBINASE"/>
    <property type="match status" value="1"/>
</dbReference>
<dbReference type="InterPro" id="IPR002104">
    <property type="entry name" value="Integrase_catalytic"/>
</dbReference>
<dbReference type="InterPro" id="IPR010998">
    <property type="entry name" value="Integrase_recombinase_N"/>
</dbReference>
<evidence type="ECO:0000313" key="7">
    <source>
        <dbReference type="Proteomes" id="UP000027100"/>
    </source>
</evidence>
<dbReference type="Pfam" id="PF13356">
    <property type="entry name" value="Arm-DNA-bind_3"/>
    <property type="match status" value="1"/>
</dbReference>
<dbReference type="GO" id="GO:0003677">
    <property type="term" value="F:DNA binding"/>
    <property type="evidence" value="ECO:0007669"/>
    <property type="project" value="UniProtKB-KW"/>
</dbReference>
<sequence>MAELTDAIIRGAKPKDTQYKLFDGKVRGLHILIRPTGTKTWRHREIVKGRERVRTLGDWPALQVNRARAMCSVMRADDVKIPFRKVAEEWFAATNPARTPLVASQIIRRMENHVYPTIGDRPVSEIRAAEVLAIVEKLRKKGKYETAQRMRGYMAQIFALACVRYDLAFNPAAEISRVRMSRPATKHRAAATMEELGQVLAQFATYSNTTTALALEFLILTASRTAEVREARWEELSQAARLWDIPAERMKMSRPHRVYLSDDAVAILDKQAKGGDWPASGLVFPQGRSAMSENTLLFALYRLGWKGKITVHGFRGSFSTHCNEHGKPWDVIEASLAHEERNSVRRAYNHAQYEKPRRDLMEWWATEVRRVKRKATLLS</sequence>
<keyword evidence="3" id="KW-0238">DNA-binding</keyword>
<comment type="caution">
    <text evidence="6">The sequence shown here is derived from an EMBL/GenBank/DDBJ whole genome shotgun (WGS) entry which is preliminary data.</text>
</comment>
<evidence type="ECO:0000313" key="6">
    <source>
        <dbReference type="EMBL" id="KCZ96776.1"/>
    </source>
</evidence>
<dbReference type="AlphaFoldDB" id="A0A062VFM2"/>
<dbReference type="CDD" id="cd00801">
    <property type="entry name" value="INT_P4_C"/>
    <property type="match status" value="1"/>
</dbReference>
<proteinExistence type="inferred from homology"/>
<dbReference type="InterPro" id="IPR025166">
    <property type="entry name" value="Integrase_DNA_bind_dom"/>
</dbReference>
<dbReference type="InterPro" id="IPR038488">
    <property type="entry name" value="Integrase_DNA-bd_sf"/>
</dbReference>
<dbReference type="PATRIC" id="fig|1280954.3.peg.3705"/>
<dbReference type="InterPro" id="IPR053876">
    <property type="entry name" value="Phage_int_M"/>
</dbReference>
<accession>A0A062VFM2</accession>
<dbReference type="Pfam" id="PF00589">
    <property type="entry name" value="Phage_integrase"/>
    <property type="match status" value="1"/>
</dbReference>
<dbReference type="Gene3D" id="3.30.160.390">
    <property type="entry name" value="Integrase, DNA-binding domain"/>
    <property type="match status" value="1"/>
</dbReference>
<dbReference type="GO" id="GO:0015074">
    <property type="term" value="P:DNA integration"/>
    <property type="evidence" value="ECO:0007669"/>
    <property type="project" value="UniProtKB-KW"/>
</dbReference>
<dbReference type="SUPFAM" id="SSF56349">
    <property type="entry name" value="DNA breaking-rejoining enzymes"/>
    <property type="match status" value="1"/>
</dbReference>
<evidence type="ECO:0000259" key="5">
    <source>
        <dbReference type="PROSITE" id="PS51898"/>
    </source>
</evidence>
<evidence type="ECO:0000256" key="2">
    <source>
        <dbReference type="ARBA" id="ARBA00022908"/>
    </source>
</evidence>
<dbReference type="Gene3D" id="1.10.150.130">
    <property type="match status" value="1"/>
</dbReference>
<evidence type="ECO:0000256" key="1">
    <source>
        <dbReference type="ARBA" id="ARBA00008857"/>
    </source>
</evidence>
<dbReference type="InterPro" id="IPR050808">
    <property type="entry name" value="Phage_Integrase"/>
</dbReference>
<evidence type="ECO:0000256" key="3">
    <source>
        <dbReference type="ARBA" id="ARBA00023125"/>
    </source>
</evidence>
<organism evidence="6 7">
    <name type="scientific">Hyphomonas polymorpha PS728</name>
    <dbReference type="NCBI Taxonomy" id="1280954"/>
    <lineage>
        <taxon>Bacteria</taxon>
        <taxon>Pseudomonadati</taxon>
        <taxon>Pseudomonadota</taxon>
        <taxon>Alphaproteobacteria</taxon>
        <taxon>Hyphomonadales</taxon>
        <taxon>Hyphomonadaceae</taxon>
        <taxon>Hyphomonas</taxon>
    </lineage>
</organism>
<keyword evidence="4" id="KW-0233">DNA recombination</keyword>
<dbReference type="Pfam" id="PF22022">
    <property type="entry name" value="Phage_int_M"/>
    <property type="match status" value="1"/>
</dbReference>
<dbReference type="PANTHER" id="PTHR30629:SF2">
    <property type="entry name" value="PROPHAGE INTEGRASE INTS-RELATED"/>
    <property type="match status" value="1"/>
</dbReference>
<dbReference type="Proteomes" id="UP000027100">
    <property type="component" value="Unassembled WGS sequence"/>
</dbReference>
<dbReference type="RefSeq" id="WP_035602264.1">
    <property type="nucleotide sequence ID" value="NZ_ARYM01000034.1"/>
</dbReference>
<dbReference type="eggNOG" id="COG0582">
    <property type="taxonomic scope" value="Bacteria"/>
</dbReference>
<dbReference type="InterPro" id="IPR011010">
    <property type="entry name" value="DNA_brk_join_enz"/>
</dbReference>
<feature type="domain" description="Tyr recombinase" evidence="5">
    <location>
        <begin position="186"/>
        <end position="361"/>
    </location>
</feature>
<gene>
    <name evidence="6" type="ORF">HPO_18395</name>
</gene>
<dbReference type="OrthoDB" id="9795573at2"/>
<name>A0A062VFM2_9PROT</name>
<dbReference type="PANTHER" id="PTHR30629">
    <property type="entry name" value="PROPHAGE INTEGRASE"/>
    <property type="match status" value="1"/>
</dbReference>
<comment type="similarity">
    <text evidence="1">Belongs to the 'phage' integrase family.</text>
</comment>
<dbReference type="GO" id="GO:0006310">
    <property type="term" value="P:DNA recombination"/>
    <property type="evidence" value="ECO:0007669"/>
    <property type="project" value="UniProtKB-KW"/>
</dbReference>
<dbReference type="EMBL" id="ARYM01000034">
    <property type="protein sequence ID" value="KCZ96776.1"/>
    <property type="molecule type" value="Genomic_DNA"/>
</dbReference>